<evidence type="ECO:0000256" key="9">
    <source>
        <dbReference type="ARBA" id="ARBA00023012"/>
    </source>
</evidence>
<keyword evidence="5" id="KW-0808">Transferase</keyword>
<dbReference type="InterPro" id="IPR050428">
    <property type="entry name" value="TCS_sensor_his_kinase"/>
</dbReference>
<proteinExistence type="predicted"/>
<dbReference type="SUPFAM" id="SSF47384">
    <property type="entry name" value="Homodimeric domain of signal transducing histidine kinase"/>
    <property type="match status" value="1"/>
</dbReference>
<keyword evidence="9" id="KW-0902">Two-component regulatory system</keyword>
<sequence>MTSAALSLIVFTLIGIGADLAIRNKIQDHLRAETQRVATSWIATMRPGRVSPPPMTNTYLIQLVDSTGHVVAASDAAKGRPPLTSPMPPAEDRIQYRTSCADDTCVELTAIRLLPFQSGLMWNGEPHAVYVGRAQPKMLSTHRLEVAVAAAVVAGTALWSWTNWFLVRRMLRPMTAIRAKMSQITASDLSMRVPQPPGLDEVARLATTANETLDRLEAAVIQQRRFASVVSHELRSPLAGLRAQLEEALIYRDEVDPYTTIKDALNTTDRAQAIIDDVLTWARIDSAHDVAPVPVDLAALVRDEVTARSPGKPVLADVTGPLTVLGSGIRLTRLLTNLLVNAQRHAHTGVRVTAERRDGEAVVTVLDDGDGIAPGDRERVFEPFVRLEDGLRRDPNGTGLGLAISRAVAEAHHGSLRVEDSQKGARFVLRLPLHVSARPAGDPPASAGPQPPGARERTGASPAVMSRRRLADRAC</sequence>
<comment type="caution">
    <text evidence="15">The sequence shown here is derived from an EMBL/GenBank/DDBJ whole genome shotgun (WGS) entry which is preliminary data.</text>
</comment>
<feature type="compositionally biased region" description="Low complexity" evidence="11">
    <location>
        <begin position="437"/>
        <end position="448"/>
    </location>
</feature>
<gene>
    <name evidence="15" type="ORF">JOL79_04560</name>
</gene>
<dbReference type="EMBL" id="JAFCNB010000002">
    <property type="protein sequence ID" value="MBP2703073.1"/>
    <property type="molecule type" value="Genomic_DNA"/>
</dbReference>
<dbReference type="SUPFAM" id="SSF55874">
    <property type="entry name" value="ATPase domain of HSP90 chaperone/DNA topoisomerase II/histidine kinase"/>
    <property type="match status" value="1"/>
</dbReference>
<dbReference type="InterPro" id="IPR003660">
    <property type="entry name" value="HAMP_dom"/>
</dbReference>
<dbReference type="SUPFAM" id="SSF158472">
    <property type="entry name" value="HAMP domain-like"/>
    <property type="match status" value="1"/>
</dbReference>
<dbReference type="RefSeq" id="WP_210154383.1">
    <property type="nucleotide sequence ID" value="NZ_JAFCNB010000002.1"/>
</dbReference>
<dbReference type="EC" id="2.7.13.3" evidence="3"/>
<evidence type="ECO:0000256" key="6">
    <source>
        <dbReference type="ARBA" id="ARBA00022692"/>
    </source>
</evidence>
<evidence type="ECO:0000256" key="1">
    <source>
        <dbReference type="ARBA" id="ARBA00000085"/>
    </source>
</evidence>
<feature type="transmembrane region" description="Helical" evidence="12">
    <location>
        <begin position="146"/>
        <end position="167"/>
    </location>
</feature>
<dbReference type="SMART" id="SM00388">
    <property type="entry name" value="HisKA"/>
    <property type="match status" value="1"/>
</dbReference>
<dbReference type="CDD" id="cd06225">
    <property type="entry name" value="HAMP"/>
    <property type="match status" value="1"/>
</dbReference>
<dbReference type="PRINTS" id="PR00344">
    <property type="entry name" value="BCTRLSENSOR"/>
</dbReference>
<dbReference type="SMART" id="SM00387">
    <property type="entry name" value="HATPase_c"/>
    <property type="match status" value="1"/>
</dbReference>
<dbReference type="Proteomes" id="UP000674234">
    <property type="component" value="Unassembled WGS sequence"/>
</dbReference>
<organism evidence="15 16">
    <name type="scientific">Microbispora oryzae</name>
    <dbReference type="NCBI Taxonomy" id="2806554"/>
    <lineage>
        <taxon>Bacteria</taxon>
        <taxon>Bacillati</taxon>
        <taxon>Actinomycetota</taxon>
        <taxon>Actinomycetes</taxon>
        <taxon>Streptosporangiales</taxon>
        <taxon>Streptosporangiaceae</taxon>
        <taxon>Microbispora</taxon>
    </lineage>
</organism>
<evidence type="ECO:0000256" key="11">
    <source>
        <dbReference type="SAM" id="MobiDB-lite"/>
    </source>
</evidence>
<evidence type="ECO:0000259" key="14">
    <source>
        <dbReference type="PROSITE" id="PS50885"/>
    </source>
</evidence>
<dbReference type="SMART" id="SM00304">
    <property type="entry name" value="HAMP"/>
    <property type="match status" value="1"/>
</dbReference>
<evidence type="ECO:0000313" key="16">
    <source>
        <dbReference type="Proteomes" id="UP000674234"/>
    </source>
</evidence>
<dbReference type="PROSITE" id="PS50885">
    <property type="entry name" value="HAMP"/>
    <property type="match status" value="1"/>
</dbReference>
<dbReference type="InterPro" id="IPR004358">
    <property type="entry name" value="Sig_transdc_His_kin-like_C"/>
</dbReference>
<keyword evidence="8 12" id="KW-1133">Transmembrane helix</keyword>
<dbReference type="PANTHER" id="PTHR45436:SF5">
    <property type="entry name" value="SENSOR HISTIDINE KINASE TRCS"/>
    <property type="match status" value="1"/>
</dbReference>
<protein>
    <recommendedName>
        <fullName evidence="3">histidine kinase</fullName>
        <ecNumber evidence="3">2.7.13.3</ecNumber>
    </recommendedName>
</protein>
<evidence type="ECO:0000313" key="15">
    <source>
        <dbReference type="EMBL" id="MBP2703073.1"/>
    </source>
</evidence>
<keyword evidence="10 12" id="KW-0472">Membrane</keyword>
<dbReference type="AlphaFoldDB" id="A0A940WEC0"/>
<evidence type="ECO:0000259" key="13">
    <source>
        <dbReference type="PROSITE" id="PS50109"/>
    </source>
</evidence>
<feature type="domain" description="HAMP" evidence="14">
    <location>
        <begin position="168"/>
        <end position="221"/>
    </location>
</feature>
<keyword evidence="4" id="KW-0597">Phosphoprotein</keyword>
<evidence type="ECO:0000256" key="10">
    <source>
        <dbReference type="ARBA" id="ARBA00023136"/>
    </source>
</evidence>
<dbReference type="PROSITE" id="PS50109">
    <property type="entry name" value="HIS_KIN"/>
    <property type="match status" value="1"/>
</dbReference>
<dbReference type="Pfam" id="PF00512">
    <property type="entry name" value="HisKA"/>
    <property type="match status" value="1"/>
</dbReference>
<comment type="catalytic activity">
    <reaction evidence="1">
        <text>ATP + protein L-histidine = ADP + protein N-phospho-L-histidine.</text>
        <dbReference type="EC" id="2.7.13.3"/>
    </reaction>
</comment>
<keyword evidence="6 12" id="KW-0812">Transmembrane</keyword>
<dbReference type="GO" id="GO:0000155">
    <property type="term" value="F:phosphorelay sensor kinase activity"/>
    <property type="evidence" value="ECO:0007669"/>
    <property type="project" value="InterPro"/>
</dbReference>
<keyword evidence="7 15" id="KW-0418">Kinase</keyword>
<dbReference type="InterPro" id="IPR005467">
    <property type="entry name" value="His_kinase_dom"/>
</dbReference>
<feature type="region of interest" description="Disordered" evidence="11">
    <location>
        <begin position="436"/>
        <end position="475"/>
    </location>
</feature>
<feature type="domain" description="Histidine kinase" evidence="13">
    <location>
        <begin position="229"/>
        <end position="435"/>
    </location>
</feature>
<accession>A0A940WEC0</accession>
<dbReference type="Gene3D" id="3.30.565.10">
    <property type="entry name" value="Histidine kinase-like ATPase, C-terminal domain"/>
    <property type="match status" value="1"/>
</dbReference>
<dbReference type="Pfam" id="PF00672">
    <property type="entry name" value="HAMP"/>
    <property type="match status" value="1"/>
</dbReference>
<evidence type="ECO:0000256" key="12">
    <source>
        <dbReference type="SAM" id="Phobius"/>
    </source>
</evidence>
<dbReference type="InterPro" id="IPR003594">
    <property type="entry name" value="HATPase_dom"/>
</dbReference>
<keyword evidence="16" id="KW-1185">Reference proteome</keyword>
<dbReference type="InterPro" id="IPR036097">
    <property type="entry name" value="HisK_dim/P_sf"/>
</dbReference>
<name>A0A940WEC0_9ACTN</name>
<reference evidence="15" key="1">
    <citation type="submission" date="2021-02" db="EMBL/GenBank/DDBJ databases">
        <title>Draft genome sequence of Microbispora sp. RL4-1S isolated from rice leaves in Thailand.</title>
        <authorList>
            <person name="Muangham S."/>
            <person name="Duangmal K."/>
        </authorList>
    </citation>
    <scope>NUCLEOTIDE SEQUENCE</scope>
    <source>
        <strain evidence="15">RL4-1S</strain>
    </source>
</reference>
<dbReference type="InterPro" id="IPR036890">
    <property type="entry name" value="HATPase_C_sf"/>
</dbReference>
<evidence type="ECO:0000256" key="3">
    <source>
        <dbReference type="ARBA" id="ARBA00012438"/>
    </source>
</evidence>
<evidence type="ECO:0000256" key="4">
    <source>
        <dbReference type="ARBA" id="ARBA00022553"/>
    </source>
</evidence>
<dbReference type="InterPro" id="IPR003661">
    <property type="entry name" value="HisK_dim/P_dom"/>
</dbReference>
<dbReference type="Gene3D" id="1.10.287.130">
    <property type="match status" value="1"/>
</dbReference>
<dbReference type="CDD" id="cd00082">
    <property type="entry name" value="HisKA"/>
    <property type="match status" value="1"/>
</dbReference>
<evidence type="ECO:0000256" key="7">
    <source>
        <dbReference type="ARBA" id="ARBA00022777"/>
    </source>
</evidence>
<comment type="subcellular location">
    <subcellularLocation>
        <location evidence="2">Cell membrane</location>
    </subcellularLocation>
</comment>
<evidence type="ECO:0000256" key="5">
    <source>
        <dbReference type="ARBA" id="ARBA00022679"/>
    </source>
</evidence>
<evidence type="ECO:0000256" key="2">
    <source>
        <dbReference type="ARBA" id="ARBA00004236"/>
    </source>
</evidence>
<evidence type="ECO:0000256" key="8">
    <source>
        <dbReference type="ARBA" id="ARBA00022989"/>
    </source>
</evidence>
<dbReference type="GO" id="GO:0005886">
    <property type="term" value="C:plasma membrane"/>
    <property type="evidence" value="ECO:0007669"/>
    <property type="project" value="UniProtKB-SubCell"/>
</dbReference>
<dbReference type="PANTHER" id="PTHR45436">
    <property type="entry name" value="SENSOR HISTIDINE KINASE YKOH"/>
    <property type="match status" value="1"/>
</dbReference>
<dbReference type="Pfam" id="PF02518">
    <property type="entry name" value="HATPase_c"/>
    <property type="match status" value="1"/>
</dbReference>